<accession>F1TDZ0</accession>
<evidence type="ECO:0000259" key="7">
    <source>
        <dbReference type="Pfam" id="PF04138"/>
    </source>
</evidence>
<dbReference type="eggNOG" id="COG2246">
    <property type="taxonomic scope" value="Bacteria"/>
</dbReference>
<dbReference type="InterPro" id="IPR051401">
    <property type="entry name" value="GtrA_CellWall_Glycosyl"/>
</dbReference>
<evidence type="ECO:0000256" key="4">
    <source>
        <dbReference type="ARBA" id="ARBA00022989"/>
    </source>
</evidence>
<reference evidence="8" key="1">
    <citation type="submission" date="2009-07" db="EMBL/GenBank/DDBJ databases">
        <authorList>
            <consortium name="US DOE Joint Genome Institute (JGI-PGF)"/>
            <person name="Lucas S."/>
            <person name="Copeland A."/>
            <person name="Lapidus A."/>
            <person name="Glavina del Rio T."/>
            <person name="Tice H."/>
            <person name="Bruce D."/>
            <person name="Goodwin L."/>
            <person name="Pitluck S."/>
            <person name="Larimer F."/>
            <person name="Land M.L."/>
            <person name="Mouttaki H."/>
            <person name="He Z."/>
            <person name="Zhou J."/>
            <person name="Hemme C.L."/>
        </authorList>
    </citation>
    <scope>NUCLEOTIDE SEQUENCE</scope>
    <source>
        <strain evidence="8">DSM 2782</strain>
    </source>
</reference>
<dbReference type="InterPro" id="IPR007267">
    <property type="entry name" value="GtrA_DPMS_TM"/>
</dbReference>
<evidence type="ECO:0000313" key="8">
    <source>
        <dbReference type="EMBL" id="EGD47436.1"/>
    </source>
</evidence>
<gene>
    <name evidence="8" type="ORF">Cpap_2019</name>
</gene>
<organism evidence="8 9">
    <name type="scientific">Ruminiclostridium papyrosolvens DSM 2782</name>
    <dbReference type="NCBI Taxonomy" id="588581"/>
    <lineage>
        <taxon>Bacteria</taxon>
        <taxon>Bacillati</taxon>
        <taxon>Bacillota</taxon>
        <taxon>Clostridia</taxon>
        <taxon>Eubacteriales</taxon>
        <taxon>Oscillospiraceae</taxon>
        <taxon>Ruminiclostridium</taxon>
    </lineage>
</organism>
<keyword evidence="3 6" id="KW-0812">Transmembrane</keyword>
<dbReference type="RefSeq" id="WP_004619917.1">
    <property type="nucleotide sequence ID" value="NZ_ACXX02000008.1"/>
</dbReference>
<keyword evidence="4 6" id="KW-1133">Transmembrane helix</keyword>
<feature type="transmembrane region" description="Helical" evidence="6">
    <location>
        <begin position="21"/>
        <end position="40"/>
    </location>
</feature>
<dbReference type="GO" id="GO:0005886">
    <property type="term" value="C:plasma membrane"/>
    <property type="evidence" value="ECO:0007669"/>
    <property type="project" value="TreeGrafter"/>
</dbReference>
<dbReference type="OrthoDB" id="9812049at2"/>
<dbReference type="PANTHER" id="PTHR38459">
    <property type="entry name" value="PROPHAGE BACTOPRENOL-LINKED GLUCOSE TRANSLOCASE HOMOLOG"/>
    <property type="match status" value="1"/>
</dbReference>
<sequence length="137" mass="15387">MNSFAVLKDKFGNVISQMIKYGLVGVINTLITMIILFVLQNAFGVSYKLANGAGYVCGFINSFILNKLWTFKGNQKSTLSQFIRFALVFAGCYAVQLGLVILLVEKIHIDKNISQLMGMVFYTLVSFLLNKMFTFKD</sequence>
<dbReference type="EMBL" id="ACXX02000008">
    <property type="protein sequence ID" value="EGD47436.1"/>
    <property type="molecule type" value="Genomic_DNA"/>
</dbReference>
<keyword evidence="9" id="KW-1185">Reference proteome</keyword>
<evidence type="ECO:0000256" key="6">
    <source>
        <dbReference type="SAM" id="Phobius"/>
    </source>
</evidence>
<dbReference type="GO" id="GO:0000271">
    <property type="term" value="P:polysaccharide biosynthetic process"/>
    <property type="evidence" value="ECO:0007669"/>
    <property type="project" value="InterPro"/>
</dbReference>
<comment type="subcellular location">
    <subcellularLocation>
        <location evidence="1">Membrane</location>
        <topology evidence="1">Multi-pass membrane protein</topology>
    </subcellularLocation>
</comment>
<evidence type="ECO:0000256" key="5">
    <source>
        <dbReference type="ARBA" id="ARBA00023136"/>
    </source>
</evidence>
<reference evidence="8" key="2">
    <citation type="submission" date="2011-01" db="EMBL/GenBank/DDBJ databases">
        <title>The Non-contiguous Finished genome of Clostridium papyrosolvens.</title>
        <authorList>
            <person name="Lucas S."/>
            <person name="Copeland A."/>
            <person name="Lapidus A."/>
            <person name="Cheng J.-F."/>
            <person name="Goodwin L."/>
            <person name="Pitluck S."/>
            <person name="Misra M."/>
            <person name="Chertkov O."/>
            <person name="Detter J.C."/>
            <person name="Han C."/>
            <person name="Tapia R."/>
            <person name="Land M."/>
            <person name="Hauser L."/>
            <person name="Kyrpides N."/>
            <person name="Ivanova N."/>
            <person name="Pagani I."/>
            <person name="Mouttaki H."/>
            <person name="He Z."/>
            <person name="Zhou J."/>
            <person name="Hemme C.L."/>
            <person name="Woyke T."/>
        </authorList>
    </citation>
    <scope>NUCLEOTIDE SEQUENCE [LARGE SCALE GENOMIC DNA]</scope>
    <source>
        <strain evidence="8">DSM 2782</strain>
    </source>
</reference>
<name>F1TDZ0_9FIRM</name>
<evidence type="ECO:0000256" key="2">
    <source>
        <dbReference type="ARBA" id="ARBA00009399"/>
    </source>
</evidence>
<feature type="transmembrane region" description="Helical" evidence="6">
    <location>
        <begin position="82"/>
        <end position="104"/>
    </location>
</feature>
<proteinExistence type="inferred from homology"/>
<dbReference type="PANTHER" id="PTHR38459:SF1">
    <property type="entry name" value="PROPHAGE BACTOPRENOL-LINKED GLUCOSE TRANSLOCASE HOMOLOG"/>
    <property type="match status" value="1"/>
</dbReference>
<feature type="transmembrane region" description="Helical" evidence="6">
    <location>
        <begin position="116"/>
        <end position="133"/>
    </location>
</feature>
<comment type="similarity">
    <text evidence="2">Belongs to the GtrA family.</text>
</comment>
<feature type="domain" description="GtrA/DPMS transmembrane" evidence="7">
    <location>
        <begin position="20"/>
        <end position="135"/>
    </location>
</feature>
<dbReference type="Proteomes" id="UP000003860">
    <property type="component" value="Unassembled WGS sequence"/>
</dbReference>
<evidence type="ECO:0000256" key="1">
    <source>
        <dbReference type="ARBA" id="ARBA00004141"/>
    </source>
</evidence>
<protein>
    <submittedName>
        <fullName evidence="8">GtrA family protein</fullName>
    </submittedName>
</protein>
<dbReference type="STRING" id="588581.Cpap_2019"/>
<dbReference type="Pfam" id="PF04138">
    <property type="entry name" value="GtrA_DPMS_TM"/>
    <property type="match status" value="1"/>
</dbReference>
<keyword evidence="5 6" id="KW-0472">Membrane</keyword>
<evidence type="ECO:0000313" key="9">
    <source>
        <dbReference type="Proteomes" id="UP000003860"/>
    </source>
</evidence>
<comment type="caution">
    <text evidence="8">The sequence shown here is derived from an EMBL/GenBank/DDBJ whole genome shotgun (WGS) entry which is preliminary data.</text>
</comment>
<evidence type="ECO:0000256" key="3">
    <source>
        <dbReference type="ARBA" id="ARBA00022692"/>
    </source>
</evidence>
<dbReference type="AlphaFoldDB" id="F1TDZ0"/>